<dbReference type="CDD" id="cd00161">
    <property type="entry name" value="beta-trefoil_Ricin-like"/>
    <property type="match status" value="1"/>
</dbReference>
<dbReference type="SUPFAM" id="SSF50370">
    <property type="entry name" value="Ricin B-like lectins"/>
    <property type="match status" value="1"/>
</dbReference>
<feature type="signal peptide" evidence="1">
    <location>
        <begin position="1"/>
        <end position="40"/>
    </location>
</feature>
<dbReference type="Proteomes" id="UP000199055">
    <property type="component" value="Unassembled WGS sequence"/>
</dbReference>
<keyword evidence="3" id="KW-1185">Reference proteome</keyword>
<evidence type="ECO:0000256" key="1">
    <source>
        <dbReference type="SAM" id="SignalP"/>
    </source>
</evidence>
<protein>
    <submittedName>
        <fullName evidence="2">Uncharacterized protein</fullName>
    </submittedName>
</protein>
<dbReference type="AlphaFoldDB" id="A0A1H9JDW8"/>
<sequence length="201" mass="21782">MSIREGTEKILLLRGRLRILLTAAVAAMTTTGLSVSPAHAAPPVGQDVIISNYASNWYLSTDHQTVAENQRVQIWDRDPMANNGAGSIWRLTARADGSYSISPSEPYGRTPQFCLSNEKTPGSSGEGAVWVRRCAGADSRQSWWIGETSSRSYIHTIVPANDPDYALGPHRGLAAADVHVNVTRRQGGTPATVQMWKINPA</sequence>
<gene>
    <name evidence="2" type="ORF">SAMN05216481_11758</name>
</gene>
<dbReference type="EMBL" id="FOET01000017">
    <property type="protein sequence ID" value="SEQ85114.1"/>
    <property type="molecule type" value="Genomic_DNA"/>
</dbReference>
<evidence type="ECO:0000313" key="3">
    <source>
        <dbReference type="Proteomes" id="UP000199055"/>
    </source>
</evidence>
<feature type="chain" id="PRO_5011457764" evidence="1">
    <location>
        <begin position="41"/>
        <end position="201"/>
    </location>
</feature>
<name>A0A1H9JDW8_9ACTN</name>
<dbReference type="PROSITE" id="PS50231">
    <property type="entry name" value="RICIN_B_LECTIN"/>
    <property type="match status" value="1"/>
</dbReference>
<dbReference type="InterPro" id="IPR035992">
    <property type="entry name" value="Ricin_B-like_lectins"/>
</dbReference>
<evidence type="ECO:0000313" key="2">
    <source>
        <dbReference type="EMBL" id="SEQ85114.1"/>
    </source>
</evidence>
<dbReference type="Gene3D" id="2.80.10.50">
    <property type="match status" value="1"/>
</dbReference>
<accession>A0A1H9JDW8</accession>
<keyword evidence="1" id="KW-0732">Signal</keyword>
<reference evidence="2 3" key="1">
    <citation type="submission" date="2016-10" db="EMBL/GenBank/DDBJ databases">
        <authorList>
            <person name="de Groot N.N."/>
        </authorList>
    </citation>
    <scope>NUCLEOTIDE SEQUENCE [LARGE SCALE GENOMIC DNA]</scope>
    <source>
        <strain evidence="2 3">CGMCC 4.3519</strain>
    </source>
</reference>
<proteinExistence type="predicted"/>
<organism evidence="2 3">
    <name type="scientific">Streptomyces radiopugnans</name>
    <dbReference type="NCBI Taxonomy" id="403935"/>
    <lineage>
        <taxon>Bacteria</taxon>
        <taxon>Bacillati</taxon>
        <taxon>Actinomycetota</taxon>
        <taxon>Actinomycetes</taxon>
        <taxon>Kitasatosporales</taxon>
        <taxon>Streptomycetaceae</taxon>
        <taxon>Streptomyces</taxon>
    </lineage>
</organism>